<evidence type="ECO:0000256" key="6">
    <source>
        <dbReference type="SAM" id="SignalP"/>
    </source>
</evidence>
<dbReference type="InterPro" id="IPR006127">
    <property type="entry name" value="ZnuA-like"/>
</dbReference>
<reference evidence="7" key="1">
    <citation type="submission" date="2009-01" db="EMBL/GenBank/DDBJ databases">
        <authorList>
            <person name="Qin X."/>
            <person name="Bachman B."/>
            <person name="Battles P."/>
            <person name="Bell A."/>
            <person name="Bess C."/>
            <person name="Bickham C."/>
            <person name="Chaboub L."/>
            <person name="Chen D."/>
            <person name="Coyle M."/>
            <person name="Deiros D.R."/>
            <person name="Dinh H."/>
            <person name="Forbes L."/>
            <person name="Fowler G."/>
            <person name="Francisco L."/>
            <person name="Fu Q."/>
            <person name="Gubbala S."/>
            <person name="Hale W."/>
            <person name="Han Y."/>
            <person name="Hemphill L."/>
            <person name="Highlander S.K."/>
            <person name="Hirani K."/>
            <person name="Hogues M."/>
            <person name="Jackson L."/>
            <person name="Jakkamsetti A."/>
            <person name="Javaid M."/>
            <person name="Jiang H."/>
            <person name="Korchina V."/>
            <person name="Kovar C."/>
            <person name="Lara F."/>
            <person name="Lee S."/>
            <person name="Mata R."/>
            <person name="Mathew T."/>
            <person name="Moen C."/>
            <person name="Morales K."/>
            <person name="Munidasa M."/>
            <person name="Nazareth L."/>
            <person name="Ngo R."/>
            <person name="Nguyen L."/>
            <person name="Okwuonu G."/>
            <person name="Ongeri F."/>
            <person name="Patil S."/>
            <person name="Petrosino J."/>
            <person name="Pham C."/>
            <person name="Pham P."/>
            <person name="Pu L.-L."/>
            <person name="Puazo M."/>
            <person name="Raj R."/>
            <person name="Reid J."/>
            <person name="Rouhana J."/>
            <person name="Saada N."/>
            <person name="Shang Y."/>
            <person name="Simmons D."/>
            <person name="Thornton R."/>
            <person name="Warren J."/>
            <person name="Weissenberger G."/>
            <person name="Zhang J."/>
            <person name="Zhang L."/>
            <person name="Zhou C."/>
            <person name="Zhu D."/>
            <person name="Muzny D."/>
            <person name="Worley K."/>
            <person name="Gibbs R."/>
        </authorList>
    </citation>
    <scope>NUCLEOTIDE SEQUENCE [LARGE SCALE GENOMIC DNA]</scope>
    <source>
        <strain evidence="7">DSM 44291</strain>
    </source>
</reference>
<keyword evidence="2" id="KW-0813">Transport</keyword>
<dbReference type="GO" id="GO:0030313">
    <property type="term" value="C:cell envelope"/>
    <property type="evidence" value="ECO:0007669"/>
    <property type="project" value="UniProtKB-SubCell"/>
</dbReference>
<dbReference type="OrthoDB" id="5296019at2"/>
<dbReference type="InterPro" id="IPR050492">
    <property type="entry name" value="Bact_metal-bind_prot9"/>
</dbReference>
<dbReference type="PANTHER" id="PTHR42953:SF1">
    <property type="entry name" value="METAL-BINDING PROTEIN HI_0362-RELATED"/>
    <property type="match status" value="1"/>
</dbReference>
<keyword evidence="3" id="KW-0479">Metal-binding</keyword>
<evidence type="ECO:0000256" key="2">
    <source>
        <dbReference type="ARBA" id="ARBA00022448"/>
    </source>
</evidence>
<feature type="signal peptide" evidence="6">
    <location>
        <begin position="1"/>
        <end position="33"/>
    </location>
</feature>
<comment type="subcellular location">
    <subcellularLocation>
        <location evidence="1">Cell envelope</location>
    </subcellularLocation>
</comment>
<dbReference type="HOGENOM" id="CLU_016838_0_0_11"/>
<evidence type="ECO:0000256" key="1">
    <source>
        <dbReference type="ARBA" id="ARBA00004196"/>
    </source>
</evidence>
<organism evidence="7 8">
    <name type="scientific">Corynebacterium lipophiloflavum (strain ATCC 700352 / DSM 44291 / CCUG 37336 / JCM 10383 / DMMZ 1944)</name>
    <dbReference type="NCBI Taxonomy" id="525263"/>
    <lineage>
        <taxon>Bacteria</taxon>
        <taxon>Bacillati</taxon>
        <taxon>Actinomycetota</taxon>
        <taxon>Actinomycetes</taxon>
        <taxon>Mycobacteriales</taxon>
        <taxon>Corynebacteriaceae</taxon>
        <taxon>Corynebacterium</taxon>
    </lineage>
</organism>
<evidence type="ECO:0000313" key="7">
    <source>
        <dbReference type="EMBL" id="EEI17916.1"/>
    </source>
</evidence>
<dbReference type="GO" id="GO:0030001">
    <property type="term" value="P:metal ion transport"/>
    <property type="evidence" value="ECO:0007669"/>
    <property type="project" value="InterPro"/>
</dbReference>
<dbReference type="Proteomes" id="UP000006196">
    <property type="component" value="Unassembled WGS sequence"/>
</dbReference>
<dbReference type="PANTHER" id="PTHR42953">
    <property type="entry name" value="HIGH-AFFINITY ZINC UPTAKE SYSTEM PROTEIN ZNUA-RELATED"/>
    <property type="match status" value="1"/>
</dbReference>
<gene>
    <name evidence="7" type="ORF">HMPREF0298_0255</name>
</gene>
<dbReference type="GO" id="GO:0046872">
    <property type="term" value="F:metal ion binding"/>
    <property type="evidence" value="ECO:0007669"/>
    <property type="project" value="UniProtKB-KW"/>
</dbReference>
<keyword evidence="8" id="KW-1185">Reference proteome</keyword>
<sequence length="321" mass="33485">MSHMTGTKSLRAGAAVFATSLFLASCSTSGTDAATTGTSATPAEAAADTVVATTTVWADVAGSVLGKDVPAVISNPATDPHDFEPAAADLAKVTQAKVVVANGGTYDNAIYTAADPANVISALPLSGEERAHEEDSHEGHDHEGEAHADEHAHDENEHIWYDTTVVREVADKLAEAAEAAEDNGVEADTAELNQRLDDVDAKLDALPAARIAQTHPIADSIVENSALEDVTPEDYRHATLNHSEPSSAAVAELITQLESGKVVLLINNPQTPSALTDRILAAAEQNDVPVVDIAETPQAGVGFFDYLDEIANTLTDKLANL</sequence>
<dbReference type="AlphaFoldDB" id="C0XP85"/>
<protein>
    <submittedName>
        <fullName evidence="7">ABC transporter, substrate-binding protein</fullName>
    </submittedName>
</protein>
<evidence type="ECO:0000256" key="5">
    <source>
        <dbReference type="SAM" id="MobiDB-lite"/>
    </source>
</evidence>
<dbReference type="STRING" id="525263.HMPREF0298_0255"/>
<dbReference type="Gene3D" id="3.40.50.1980">
    <property type="entry name" value="Nitrogenase molybdenum iron protein domain"/>
    <property type="match status" value="1"/>
</dbReference>
<feature type="region of interest" description="Disordered" evidence="5">
    <location>
        <begin position="128"/>
        <end position="150"/>
    </location>
</feature>
<dbReference type="Pfam" id="PF01297">
    <property type="entry name" value="ZnuA"/>
    <property type="match status" value="1"/>
</dbReference>
<feature type="chain" id="PRO_5002903327" evidence="6">
    <location>
        <begin position="34"/>
        <end position="321"/>
    </location>
</feature>
<evidence type="ECO:0000256" key="3">
    <source>
        <dbReference type="ARBA" id="ARBA00022723"/>
    </source>
</evidence>
<accession>C0XP85</accession>
<comment type="caution">
    <text evidence="7">The sequence shown here is derived from an EMBL/GenBank/DDBJ whole genome shotgun (WGS) entry which is preliminary data.</text>
</comment>
<dbReference type="SUPFAM" id="SSF53807">
    <property type="entry name" value="Helical backbone' metal receptor"/>
    <property type="match status" value="1"/>
</dbReference>
<evidence type="ECO:0000256" key="4">
    <source>
        <dbReference type="ARBA" id="ARBA00022729"/>
    </source>
</evidence>
<keyword evidence="4 6" id="KW-0732">Signal</keyword>
<proteinExistence type="predicted"/>
<dbReference type="EMBL" id="ACHJ01000022">
    <property type="protein sequence ID" value="EEI17916.1"/>
    <property type="molecule type" value="Genomic_DNA"/>
</dbReference>
<dbReference type="eggNOG" id="COG0803">
    <property type="taxonomic scope" value="Bacteria"/>
</dbReference>
<evidence type="ECO:0000313" key="8">
    <source>
        <dbReference type="Proteomes" id="UP000006196"/>
    </source>
</evidence>
<name>C0XP85_CORLD</name>